<dbReference type="GO" id="GO:0004252">
    <property type="term" value="F:serine-type endopeptidase activity"/>
    <property type="evidence" value="ECO:0007669"/>
    <property type="project" value="InterPro"/>
</dbReference>
<dbReference type="GO" id="GO:0004540">
    <property type="term" value="F:RNA nuclease activity"/>
    <property type="evidence" value="ECO:0007669"/>
    <property type="project" value="InterPro"/>
</dbReference>
<feature type="domain" description="HTH OST-type" evidence="6">
    <location>
        <begin position="482"/>
        <end position="555"/>
    </location>
</feature>
<proteinExistence type="inferred from homology"/>
<gene>
    <name evidence="7" type="ORF">HYC85_009690</name>
</gene>
<keyword evidence="4" id="KW-0378">Hydrolase</keyword>
<dbReference type="CDD" id="cd10910">
    <property type="entry name" value="PIN_limkain_b1_N_like"/>
    <property type="match status" value="1"/>
</dbReference>
<dbReference type="InterPro" id="IPR023828">
    <property type="entry name" value="Peptidase_S8_Ser-AS"/>
</dbReference>
<protein>
    <recommendedName>
        <fullName evidence="6">HTH OST-type domain-containing protein</fullName>
    </recommendedName>
</protein>
<dbReference type="PROSITE" id="PS00138">
    <property type="entry name" value="SUBTILASE_SER"/>
    <property type="match status" value="1"/>
</dbReference>
<dbReference type="Pfam" id="PF05922">
    <property type="entry name" value="Inhibitor_I9"/>
    <property type="match status" value="1"/>
</dbReference>
<dbReference type="InterPro" id="IPR045051">
    <property type="entry name" value="SBT"/>
</dbReference>
<dbReference type="Gene3D" id="3.40.50.200">
    <property type="entry name" value="Peptidase S8/S53 domain"/>
    <property type="match status" value="1"/>
</dbReference>
<dbReference type="InterPro" id="IPR021139">
    <property type="entry name" value="NYN"/>
</dbReference>
<dbReference type="InterPro" id="IPR036852">
    <property type="entry name" value="Peptidase_S8/S53_dom_sf"/>
</dbReference>
<accession>A0A7J7HIK1</accession>
<dbReference type="Proteomes" id="UP000593564">
    <property type="component" value="Unassembled WGS sequence"/>
</dbReference>
<dbReference type="InterPro" id="IPR041966">
    <property type="entry name" value="LOTUS-like"/>
</dbReference>
<evidence type="ECO:0000256" key="1">
    <source>
        <dbReference type="ARBA" id="ARBA00011073"/>
    </source>
</evidence>
<keyword evidence="3" id="KW-0732">Signal</keyword>
<dbReference type="SUPFAM" id="SSF52743">
    <property type="entry name" value="Subtilisin-like"/>
    <property type="match status" value="1"/>
</dbReference>
<dbReference type="InterPro" id="IPR025605">
    <property type="entry name" value="OST-HTH/LOTUS_dom"/>
</dbReference>
<dbReference type="InterPro" id="IPR010259">
    <property type="entry name" value="S8pro/Inhibitor_I9"/>
</dbReference>
<organism evidence="7 8">
    <name type="scientific">Camellia sinensis</name>
    <name type="common">Tea plant</name>
    <name type="synonym">Thea sinensis</name>
    <dbReference type="NCBI Taxonomy" id="4442"/>
    <lineage>
        <taxon>Eukaryota</taxon>
        <taxon>Viridiplantae</taxon>
        <taxon>Streptophyta</taxon>
        <taxon>Embryophyta</taxon>
        <taxon>Tracheophyta</taxon>
        <taxon>Spermatophyta</taxon>
        <taxon>Magnoliopsida</taxon>
        <taxon>eudicotyledons</taxon>
        <taxon>Gunneridae</taxon>
        <taxon>Pentapetalae</taxon>
        <taxon>asterids</taxon>
        <taxon>Ericales</taxon>
        <taxon>Theaceae</taxon>
        <taxon>Camellia</taxon>
    </lineage>
</organism>
<evidence type="ECO:0000256" key="4">
    <source>
        <dbReference type="ARBA" id="ARBA00022801"/>
    </source>
</evidence>
<name>A0A7J7HIK1_CAMSI</name>
<evidence type="ECO:0000259" key="6">
    <source>
        <dbReference type="PROSITE" id="PS51644"/>
    </source>
</evidence>
<dbReference type="PROSITE" id="PS51644">
    <property type="entry name" value="HTH_OST"/>
    <property type="match status" value="2"/>
</dbReference>
<keyword evidence="8" id="KW-1185">Reference proteome</keyword>
<dbReference type="PANTHER" id="PTHR10795">
    <property type="entry name" value="PROPROTEIN CONVERTASE SUBTILISIN/KEXIN"/>
    <property type="match status" value="1"/>
</dbReference>
<dbReference type="Pfam" id="PF07727">
    <property type="entry name" value="RVT_2"/>
    <property type="match status" value="1"/>
</dbReference>
<dbReference type="Pfam" id="PF01936">
    <property type="entry name" value="NYN"/>
    <property type="match status" value="1"/>
</dbReference>
<reference evidence="7 8" key="2">
    <citation type="submission" date="2020-07" db="EMBL/GenBank/DDBJ databases">
        <title>Genome assembly of wild tea tree DASZ reveals pedigree and selection history of tea varieties.</title>
        <authorList>
            <person name="Zhang W."/>
        </authorList>
    </citation>
    <scope>NUCLEOTIDE SEQUENCE [LARGE SCALE GENOMIC DNA]</scope>
    <source>
        <strain evidence="8">cv. G240</strain>
        <tissue evidence="7">Leaf</tissue>
    </source>
</reference>
<evidence type="ECO:0000313" key="8">
    <source>
        <dbReference type="Proteomes" id="UP000593564"/>
    </source>
</evidence>
<dbReference type="Gene3D" id="3.40.50.1010">
    <property type="entry name" value="5'-nuclease"/>
    <property type="match status" value="1"/>
</dbReference>
<dbReference type="InterPro" id="IPR013103">
    <property type="entry name" value="RVT_2"/>
</dbReference>
<reference evidence="8" key="1">
    <citation type="journal article" date="2020" name="Nat. Commun.">
        <title>Genome assembly of wild tea tree DASZ reveals pedigree and selection history of tea varieties.</title>
        <authorList>
            <person name="Zhang W."/>
            <person name="Zhang Y."/>
            <person name="Qiu H."/>
            <person name="Guo Y."/>
            <person name="Wan H."/>
            <person name="Zhang X."/>
            <person name="Scossa F."/>
            <person name="Alseekh S."/>
            <person name="Zhang Q."/>
            <person name="Wang P."/>
            <person name="Xu L."/>
            <person name="Schmidt M.H."/>
            <person name="Jia X."/>
            <person name="Li D."/>
            <person name="Zhu A."/>
            <person name="Guo F."/>
            <person name="Chen W."/>
            <person name="Ni D."/>
            <person name="Usadel B."/>
            <person name="Fernie A.R."/>
            <person name="Wen W."/>
        </authorList>
    </citation>
    <scope>NUCLEOTIDE SEQUENCE [LARGE SCALE GENOMIC DNA]</scope>
    <source>
        <strain evidence="8">cv. G240</strain>
    </source>
</reference>
<dbReference type="AlphaFoldDB" id="A0A7J7HIK1"/>
<evidence type="ECO:0000313" key="7">
    <source>
        <dbReference type="EMBL" id="KAF5951746.1"/>
    </source>
</evidence>
<comment type="caution">
    <text evidence="7">The sequence shown here is derived from an EMBL/GenBank/DDBJ whole genome shotgun (WGS) entry which is preliminary data.</text>
</comment>
<dbReference type="InterPro" id="IPR000209">
    <property type="entry name" value="Peptidase_S8/S53_dom"/>
</dbReference>
<keyword evidence="2" id="KW-0645">Protease</keyword>
<comment type="similarity">
    <text evidence="1">Belongs to the peptidase S8 family.</text>
</comment>
<dbReference type="Gene3D" id="3.30.420.610">
    <property type="entry name" value="LOTUS domain-like"/>
    <property type="match status" value="2"/>
</dbReference>
<evidence type="ECO:0000256" key="3">
    <source>
        <dbReference type="ARBA" id="ARBA00022729"/>
    </source>
</evidence>
<keyword evidence="5" id="KW-0720">Serine protease</keyword>
<dbReference type="GO" id="GO:0006508">
    <property type="term" value="P:proteolysis"/>
    <property type="evidence" value="ECO:0007669"/>
    <property type="project" value="UniProtKB-KW"/>
</dbReference>
<evidence type="ECO:0000256" key="2">
    <source>
        <dbReference type="ARBA" id="ARBA00022670"/>
    </source>
</evidence>
<sequence length="967" mass="107736">MLKIVRAIHHIWSKLSTDSKWFIPRSHNNTGARVSLCTQRFQTTYNRETLTRVEGHVSVITKVASARERGYDWGRSLREHLRSPDQRSASTNHDIEITSIRMVIALAALRNLEIHQMDVKTAFLNGDLSEEIYMEQPKGFSAPGQSKKVRKLVKSLYGLKQEPKQWHKKFDNDMGIADVILGIKITRTSGGIVLSQSHYVDKILEKFSGSDTSVSSTPVDLSLYFTKNNKESVSQLEYSQQWKKLNGFAIFIEDLPRWSKPVLLFTPGFLKHSTREAAKSATEGRLQRTDVKLVDVLNGRKDAADKAILVDMFLFALDNPPPSSIMLISGNVDFAPALHILGQHGYTVILAIPFTVGVSSTLCNAGRFVWDWHSVARGEGFVPPSRALIRPHGGPTEIAGNLMGCQINDNPDVQNEEAILYRGISQNVYNSRDFSMISQSLSEYNSTSMTMPCFPSTLRSQSLPSSSNEVSAASAPRCDQNDLIWVQPGDLNGLKAQLGGCVPLTRVPPKYQKFFGRPLYVAEYGACKLVNLLKKMGNMIAIEGKGHKKFVYLRNLRPGPSAPPLPLAKKDKKGKESQEEIVDIIIGGGSSDEFSDEERVVVEEHDEWAGVEKTNLGMSSRCENDDPGIEQFKYELQEIFASYSCRIFMGSFKAIYQQRYKRSVDYQRFGVNDLKKLLDMVGDVVVLQVEPGSNKKFLVAVGISVLQKPVQFDVVDNKGSESKRLLCFFLLSVGMSAALATDDHRTYIIYVDKSAMPSPFPDHHSWYMSTLSSLSSPNVVLPTHLYTYNHVLDGFSAMLCQFQLDQLEKMSGHIASYPETFGKLQTTHTDAAEYMGTRYRLDRKSPWILKPDILAPGVNILAAYAPNREIALIGDDSGTSMACPHVAGISTLLKAVHKDWSLAAIRSALMATTYMIDNTNSMIIDMTTGVVGTPLDYGSRHIDPVRAMDPGLIYDLEAQDYINYLCG</sequence>
<dbReference type="EMBL" id="JACBKZ010000004">
    <property type="protein sequence ID" value="KAF5951746.1"/>
    <property type="molecule type" value="Genomic_DNA"/>
</dbReference>
<evidence type="ECO:0000256" key="5">
    <source>
        <dbReference type="ARBA" id="ARBA00022825"/>
    </source>
</evidence>
<feature type="domain" description="HTH OST-type" evidence="6">
    <location>
        <begin position="628"/>
        <end position="702"/>
    </location>
</feature>
<dbReference type="Pfam" id="PF00082">
    <property type="entry name" value="Peptidase_S8"/>
    <property type="match status" value="1"/>
</dbReference>
<dbReference type="CDD" id="cd08824">
    <property type="entry name" value="LOTUS"/>
    <property type="match status" value="2"/>
</dbReference>
<dbReference type="Pfam" id="PF12872">
    <property type="entry name" value="OST-HTH"/>
    <property type="match status" value="2"/>
</dbReference>